<reference evidence="1" key="1">
    <citation type="submission" date="2019-04" db="EMBL/GenBank/DDBJ databases">
        <title>Microbes associate with the intestines of laboratory mice.</title>
        <authorList>
            <person name="Navarre W."/>
            <person name="Wong E."/>
            <person name="Huang K."/>
            <person name="Tropini C."/>
            <person name="Ng K."/>
            <person name="Yu B."/>
        </authorList>
    </citation>
    <scope>NUCLEOTIDE SEQUENCE</scope>
    <source>
        <strain evidence="1">NM73_A23</strain>
    </source>
</reference>
<evidence type="ECO:0000313" key="1">
    <source>
        <dbReference type="EMBL" id="TGX82171.1"/>
    </source>
</evidence>
<protein>
    <submittedName>
        <fullName evidence="1">Uncharacterized protein</fullName>
    </submittedName>
</protein>
<proteinExistence type="predicted"/>
<name>A0AC61QQ42_9BACT</name>
<keyword evidence="2" id="KW-1185">Reference proteome</keyword>
<organism evidence="1 2">
    <name type="scientific">Palleniella muris</name>
    <dbReference type="NCBI Taxonomy" id="3038145"/>
    <lineage>
        <taxon>Bacteria</taxon>
        <taxon>Pseudomonadati</taxon>
        <taxon>Bacteroidota</taxon>
        <taxon>Bacteroidia</taxon>
        <taxon>Bacteroidales</taxon>
        <taxon>Prevotellaceae</taxon>
        <taxon>Palleniella</taxon>
    </lineage>
</organism>
<dbReference type="Proteomes" id="UP000308886">
    <property type="component" value="Unassembled WGS sequence"/>
</dbReference>
<gene>
    <name evidence="1" type="ORF">E5358_07620</name>
</gene>
<evidence type="ECO:0000313" key="2">
    <source>
        <dbReference type="Proteomes" id="UP000308886"/>
    </source>
</evidence>
<comment type="caution">
    <text evidence="1">The sequence shown here is derived from an EMBL/GenBank/DDBJ whole genome shotgun (WGS) entry which is preliminary data.</text>
</comment>
<dbReference type="EMBL" id="SRZC01000011">
    <property type="protein sequence ID" value="TGX82171.1"/>
    <property type="molecule type" value="Genomic_DNA"/>
</dbReference>
<accession>A0AC61QQ42</accession>
<sequence>MDKNIEGFEELKSQVEMLKNKLSKEEIINERLMRKTMSTRVNDVERYLYKVCAMGIVAMTLVAFDFLVLFPLSIWFVIATEVLLLGCLVFVYFNKKLVSSDNIMSGNLIEERRRLVRFKKREIRYFFISVPLLIGWGTWLTLEILGSAAEKDEMYAFLIGAGIGGAVGFIVGTRMFRKMLSNVNDVISQIEELTEQP</sequence>